<evidence type="ECO:0000313" key="3">
    <source>
        <dbReference type="EnsemblMetazoa" id="ASIC016923-PA"/>
    </source>
</evidence>
<name>A0A084WFD3_ANOSI</name>
<organism evidence="2">
    <name type="scientific">Anopheles sinensis</name>
    <name type="common">Mosquito</name>
    <dbReference type="NCBI Taxonomy" id="74873"/>
    <lineage>
        <taxon>Eukaryota</taxon>
        <taxon>Metazoa</taxon>
        <taxon>Ecdysozoa</taxon>
        <taxon>Arthropoda</taxon>
        <taxon>Hexapoda</taxon>
        <taxon>Insecta</taxon>
        <taxon>Pterygota</taxon>
        <taxon>Neoptera</taxon>
        <taxon>Endopterygota</taxon>
        <taxon>Diptera</taxon>
        <taxon>Nematocera</taxon>
        <taxon>Culicoidea</taxon>
        <taxon>Culicidae</taxon>
        <taxon>Anophelinae</taxon>
        <taxon>Anopheles</taxon>
    </lineage>
</organism>
<keyword evidence="4" id="KW-1185">Reference proteome</keyword>
<gene>
    <name evidence="2" type="ORF">ZHAS_00016923</name>
</gene>
<reference evidence="3" key="2">
    <citation type="submission" date="2020-05" db="UniProtKB">
        <authorList>
            <consortium name="EnsemblMetazoa"/>
        </authorList>
    </citation>
    <scope>IDENTIFICATION</scope>
</reference>
<dbReference type="EMBL" id="KE525342">
    <property type="protein sequence ID" value="KFB48927.1"/>
    <property type="molecule type" value="Genomic_DNA"/>
</dbReference>
<evidence type="ECO:0000256" key="1">
    <source>
        <dbReference type="SAM" id="MobiDB-lite"/>
    </source>
</evidence>
<sequence length="63" mass="6635">MLLPDGENLLEDRPPLGGGGPHTNPHSTILAGLGRKIRHHREKATGQPDAVPVRGVVFLVAPA</sequence>
<reference evidence="2 4" key="1">
    <citation type="journal article" date="2014" name="BMC Genomics">
        <title>Genome sequence of Anopheles sinensis provides insight into genetics basis of mosquito competence for malaria parasites.</title>
        <authorList>
            <person name="Zhou D."/>
            <person name="Zhang D."/>
            <person name="Ding G."/>
            <person name="Shi L."/>
            <person name="Hou Q."/>
            <person name="Ye Y."/>
            <person name="Xu Y."/>
            <person name="Zhou H."/>
            <person name="Xiong C."/>
            <person name="Li S."/>
            <person name="Yu J."/>
            <person name="Hong S."/>
            <person name="Yu X."/>
            <person name="Zou P."/>
            <person name="Chen C."/>
            <person name="Chang X."/>
            <person name="Wang W."/>
            <person name="Lv Y."/>
            <person name="Sun Y."/>
            <person name="Ma L."/>
            <person name="Shen B."/>
            <person name="Zhu C."/>
        </authorList>
    </citation>
    <scope>NUCLEOTIDE SEQUENCE [LARGE SCALE GENOMIC DNA]</scope>
</reference>
<protein>
    <submittedName>
        <fullName evidence="2 3">Protein asteroid 1-like protein</fullName>
    </submittedName>
</protein>
<accession>A0A084WFD3</accession>
<evidence type="ECO:0000313" key="4">
    <source>
        <dbReference type="Proteomes" id="UP000030765"/>
    </source>
</evidence>
<evidence type="ECO:0000313" key="2">
    <source>
        <dbReference type="EMBL" id="KFB48927.1"/>
    </source>
</evidence>
<dbReference type="Proteomes" id="UP000030765">
    <property type="component" value="Unassembled WGS sequence"/>
</dbReference>
<dbReference type="AlphaFoldDB" id="A0A084WFD3"/>
<proteinExistence type="predicted"/>
<dbReference type="EnsemblMetazoa" id="ASIC016923-RA">
    <property type="protein sequence ID" value="ASIC016923-PA"/>
    <property type="gene ID" value="ASIC016923"/>
</dbReference>
<feature type="region of interest" description="Disordered" evidence="1">
    <location>
        <begin position="1"/>
        <end position="28"/>
    </location>
</feature>
<dbReference type="EMBL" id="ATLV01023332">
    <property type="status" value="NOT_ANNOTATED_CDS"/>
    <property type="molecule type" value="Genomic_DNA"/>
</dbReference>
<dbReference type="VEuPathDB" id="VectorBase:ASIC016923"/>